<accession>A0ABV2PYX6</accession>
<evidence type="ECO:0000313" key="2">
    <source>
        <dbReference type="EMBL" id="MET4569793.1"/>
    </source>
</evidence>
<keyword evidence="1" id="KW-0732">Signal</keyword>
<dbReference type="NCBIfam" id="TIGR01643">
    <property type="entry name" value="YD_repeat_2x"/>
    <property type="match status" value="3"/>
</dbReference>
<protein>
    <submittedName>
        <fullName evidence="2">YD repeat-containing protein</fullName>
    </submittedName>
</protein>
<keyword evidence="3" id="KW-1185">Reference proteome</keyword>
<dbReference type="Pfam" id="PF05593">
    <property type="entry name" value="RHS_repeat"/>
    <property type="match status" value="2"/>
</dbReference>
<feature type="chain" id="PRO_5047340260" evidence="1">
    <location>
        <begin position="31"/>
        <end position="184"/>
    </location>
</feature>
<evidence type="ECO:0000256" key="1">
    <source>
        <dbReference type="SAM" id="SignalP"/>
    </source>
</evidence>
<gene>
    <name evidence="2" type="ORF">ABIE04_002120</name>
</gene>
<dbReference type="InterPro" id="IPR006530">
    <property type="entry name" value="YD"/>
</dbReference>
<dbReference type="Gene3D" id="2.180.10.10">
    <property type="entry name" value="RHS repeat-associated core"/>
    <property type="match status" value="1"/>
</dbReference>
<organism evidence="2 3">
    <name type="scientific">Rhodanobacter soli</name>
    <dbReference type="NCBI Taxonomy" id="590609"/>
    <lineage>
        <taxon>Bacteria</taxon>
        <taxon>Pseudomonadati</taxon>
        <taxon>Pseudomonadota</taxon>
        <taxon>Gammaproteobacteria</taxon>
        <taxon>Lysobacterales</taxon>
        <taxon>Rhodanobacteraceae</taxon>
        <taxon>Rhodanobacter</taxon>
    </lineage>
</organism>
<dbReference type="PANTHER" id="PTHR32305">
    <property type="match status" value="1"/>
</dbReference>
<reference evidence="2 3" key="1">
    <citation type="submission" date="2024-06" db="EMBL/GenBank/DDBJ databases">
        <title>Sorghum-associated microbial communities from plants grown in Nebraska, USA.</title>
        <authorList>
            <person name="Schachtman D."/>
        </authorList>
    </citation>
    <scope>NUCLEOTIDE SEQUENCE [LARGE SCALE GENOMIC DNA]</scope>
    <source>
        <strain evidence="2 3">1757</strain>
    </source>
</reference>
<dbReference type="InterPro" id="IPR031325">
    <property type="entry name" value="RHS_repeat"/>
</dbReference>
<dbReference type="InterPro" id="IPR050708">
    <property type="entry name" value="T6SS_VgrG/RHS"/>
</dbReference>
<dbReference type="EMBL" id="JBEPSD010000001">
    <property type="protein sequence ID" value="MET4569793.1"/>
    <property type="molecule type" value="Genomic_DNA"/>
</dbReference>
<comment type="caution">
    <text evidence="2">The sequence shown here is derived from an EMBL/GenBank/DDBJ whole genome shotgun (WGS) entry which is preliminary data.</text>
</comment>
<dbReference type="Proteomes" id="UP001549251">
    <property type="component" value="Unassembled WGS sequence"/>
</dbReference>
<dbReference type="PANTHER" id="PTHR32305:SF15">
    <property type="entry name" value="PROTEIN RHSA-RELATED"/>
    <property type="match status" value="1"/>
</dbReference>
<name>A0ABV2PYX6_9GAMM</name>
<evidence type="ECO:0000313" key="3">
    <source>
        <dbReference type="Proteomes" id="UP001549251"/>
    </source>
</evidence>
<proteinExistence type="predicted"/>
<sequence length="184" mass="19619">MDAVTSHRLPRSRRLTILLGGLLASQAALADNPVVTKYAYDAGDHVTAVTDPRGLVTAYNYDGLGQLWQQVSPDTGTTSFVYDSYGRRSSMTRADGTQTSYGYDGLNRMTSVTAGGQTQAFTYDSCTNGIGRLCSDSDATGATSYSYTPEGWVAGRGFTLGSTTYALGYSHDAMGHVTTVNYPD</sequence>
<feature type="signal peptide" evidence="1">
    <location>
        <begin position="1"/>
        <end position="30"/>
    </location>
</feature>
<feature type="non-terminal residue" evidence="2">
    <location>
        <position position="184"/>
    </location>
</feature>